<reference evidence="4 5" key="1">
    <citation type="journal article" date="2020" name="Nature">
        <title>Six reference-quality genomes reveal evolution of bat adaptations.</title>
        <authorList>
            <person name="Jebb D."/>
            <person name="Huang Z."/>
            <person name="Pippel M."/>
            <person name="Hughes G.M."/>
            <person name="Lavrichenko K."/>
            <person name="Devanna P."/>
            <person name="Winkler S."/>
            <person name="Jermiin L.S."/>
            <person name="Skirmuntt E.C."/>
            <person name="Katzourakis A."/>
            <person name="Burkitt-Gray L."/>
            <person name="Ray D.A."/>
            <person name="Sullivan K.A.M."/>
            <person name="Roscito J.G."/>
            <person name="Kirilenko B.M."/>
            <person name="Davalos L.M."/>
            <person name="Corthals A.P."/>
            <person name="Power M.L."/>
            <person name="Jones G."/>
            <person name="Ransome R.D."/>
            <person name="Dechmann D.K.N."/>
            <person name="Locatelli A.G."/>
            <person name="Puechmaille S.J."/>
            <person name="Fedrigo O."/>
            <person name="Jarvis E.D."/>
            <person name="Hiller M."/>
            <person name="Vernes S.C."/>
            <person name="Myers E.W."/>
            <person name="Teeling E.C."/>
        </authorList>
    </citation>
    <scope>NUCLEOTIDE SEQUENCE [LARGE SCALE GENOMIC DNA]</scope>
    <source>
        <strain evidence="4">MMolMol1</strain>
        <tissue evidence="4">Muscle</tissue>
    </source>
</reference>
<dbReference type="EC" id="3.1.3.48" evidence="1"/>
<name>A0A7J8HJC2_MOLMO</name>
<proteinExistence type="predicted"/>
<keyword evidence="2" id="KW-0378">Hydrolase</keyword>
<dbReference type="InterPro" id="IPR000242">
    <property type="entry name" value="PTP_cat"/>
</dbReference>
<dbReference type="PANTHER" id="PTHR19134">
    <property type="entry name" value="RECEPTOR-TYPE TYROSINE-PROTEIN PHOSPHATASE"/>
    <property type="match status" value="1"/>
</dbReference>
<dbReference type="PROSITE" id="PS50055">
    <property type="entry name" value="TYR_PHOSPHATASE_PTP"/>
    <property type="match status" value="1"/>
</dbReference>
<comment type="caution">
    <text evidence="4">The sequence shown here is derived from an EMBL/GenBank/DDBJ whole genome shotgun (WGS) entry which is preliminary data.</text>
</comment>
<keyword evidence="4" id="KW-0675">Receptor</keyword>
<evidence type="ECO:0000259" key="3">
    <source>
        <dbReference type="PROSITE" id="PS50055"/>
    </source>
</evidence>
<protein>
    <recommendedName>
        <fullName evidence="1">protein-tyrosine-phosphatase</fullName>
        <ecNumber evidence="1">3.1.3.48</ecNumber>
    </recommendedName>
</protein>
<dbReference type="InterPro" id="IPR050348">
    <property type="entry name" value="Protein-Tyr_Phosphatase"/>
</dbReference>
<evidence type="ECO:0000313" key="5">
    <source>
        <dbReference type="Proteomes" id="UP000550707"/>
    </source>
</evidence>
<dbReference type="SMART" id="SM00194">
    <property type="entry name" value="PTPc"/>
    <property type="match status" value="1"/>
</dbReference>
<dbReference type="PRINTS" id="PR00700">
    <property type="entry name" value="PRTYPHPHTASE"/>
</dbReference>
<dbReference type="Pfam" id="PF00102">
    <property type="entry name" value="Y_phosphatase"/>
    <property type="match status" value="1"/>
</dbReference>
<dbReference type="InterPro" id="IPR029021">
    <property type="entry name" value="Prot-tyrosine_phosphatase-like"/>
</dbReference>
<sequence>MEMSYPRDQFQPAIRVADLLQHITQMKRGQGYGFKEEYEKELSGYSGEWIGGDKSKARETSEETRGKVFLQALPEGQTASWDTAKEDENRNKNRYGNIISYDHSRVRLLVLDGDPHSDYINANYIDGYHRPRHYIATQGPMQETVKDFWRMIWQENSASIVMVTNLVEVGRVKCVRYWPDDTEVYGDIKVTLIETEPLAEYVIRTFTVQKKGYHEIRELRLFHFTSWPDHGVPCYATGLLGFVRQVKFLNPPEAGPIVVHCR</sequence>
<dbReference type="Proteomes" id="UP000550707">
    <property type="component" value="Unassembled WGS sequence"/>
</dbReference>
<dbReference type="GO" id="GO:0004725">
    <property type="term" value="F:protein tyrosine phosphatase activity"/>
    <property type="evidence" value="ECO:0007669"/>
    <property type="project" value="UniProtKB-EC"/>
</dbReference>
<gene>
    <name evidence="4" type="ORF">HJG59_015087</name>
</gene>
<evidence type="ECO:0000256" key="1">
    <source>
        <dbReference type="ARBA" id="ARBA00013064"/>
    </source>
</evidence>
<keyword evidence="5" id="KW-1185">Reference proteome</keyword>
<dbReference type="AlphaFoldDB" id="A0A7J8HJC2"/>
<dbReference type="SUPFAM" id="SSF52799">
    <property type="entry name" value="(Phosphotyrosine protein) phosphatases II"/>
    <property type="match status" value="1"/>
</dbReference>
<feature type="domain" description="Tyrosine-protein phosphatase" evidence="3">
    <location>
        <begin position="83"/>
        <end position="262"/>
    </location>
</feature>
<dbReference type="EMBL" id="JACASF010000006">
    <property type="protein sequence ID" value="KAF6472228.1"/>
    <property type="molecule type" value="Genomic_DNA"/>
</dbReference>
<evidence type="ECO:0000313" key="4">
    <source>
        <dbReference type="EMBL" id="KAF6472228.1"/>
    </source>
</evidence>
<dbReference type="PANTHER" id="PTHR19134:SF208">
    <property type="entry name" value="RECEPTOR-TYPE TYROSINE-PROTEIN PHOSPHATASE T"/>
    <property type="match status" value="1"/>
</dbReference>
<keyword evidence="2" id="KW-0904">Protein phosphatase</keyword>
<evidence type="ECO:0000256" key="2">
    <source>
        <dbReference type="ARBA" id="ARBA00022912"/>
    </source>
</evidence>
<accession>A0A7J8HJC2</accession>
<organism evidence="4 5">
    <name type="scientific">Molossus molossus</name>
    <name type="common">Pallas' mastiff bat</name>
    <name type="synonym">Vespertilio molossus</name>
    <dbReference type="NCBI Taxonomy" id="27622"/>
    <lineage>
        <taxon>Eukaryota</taxon>
        <taxon>Metazoa</taxon>
        <taxon>Chordata</taxon>
        <taxon>Craniata</taxon>
        <taxon>Vertebrata</taxon>
        <taxon>Euteleostomi</taxon>
        <taxon>Mammalia</taxon>
        <taxon>Eutheria</taxon>
        <taxon>Laurasiatheria</taxon>
        <taxon>Chiroptera</taxon>
        <taxon>Yangochiroptera</taxon>
        <taxon>Molossidae</taxon>
        <taxon>Molossus</taxon>
    </lineage>
</organism>
<dbReference type="Gene3D" id="3.90.190.10">
    <property type="entry name" value="Protein tyrosine phosphatase superfamily"/>
    <property type="match status" value="1"/>
</dbReference>